<dbReference type="RefSeq" id="WP_344202862.1">
    <property type="nucleotide sequence ID" value="NZ_BAAAME010000005.1"/>
</dbReference>
<dbReference type="EMBL" id="BAAAME010000005">
    <property type="protein sequence ID" value="GAA1746915.1"/>
    <property type="molecule type" value="Genomic_DNA"/>
</dbReference>
<proteinExistence type="predicted"/>
<dbReference type="InterPro" id="IPR002347">
    <property type="entry name" value="SDR_fam"/>
</dbReference>
<sequence length="222" mass="23577">MPTLAIIGAGSNLGAAVARRFAKEGFSVGLISRNLERITSLADDLGAEGITARGYSADVRDPASIREALDAVSADLGPVDVLQYSPLPAKEYLRPVLETTVDDLQPALEFSVHGPLTAIHHVTQHMRFLGGGTILLVNGGSAVRPVAKFAGTSVSFAAESALGQMFHEALAPDDIHVGQLIIPGAIEPGHPRKDPEVIAERLWEIHTTRGDFRTFAQDLDAD</sequence>
<dbReference type="PANTHER" id="PTHR43431:SF7">
    <property type="entry name" value="OXIDOREDUCTASE, SHORT CHAIN DEHYDROGENASE_REDUCTASE FAMILY (AFU_ORTHOLOGUE AFUA_5G14000)"/>
    <property type="match status" value="1"/>
</dbReference>
<dbReference type="Gene3D" id="3.40.50.720">
    <property type="entry name" value="NAD(P)-binding Rossmann-like Domain"/>
    <property type="match status" value="1"/>
</dbReference>
<comment type="caution">
    <text evidence="1">The sequence shown here is derived from an EMBL/GenBank/DDBJ whole genome shotgun (WGS) entry which is preliminary data.</text>
</comment>
<name>A0ABP4W489_9ACTN</name>
<protein>
    <submittedName>
        <fullName evidence="1">SDR family NAD(P)-dependent oxidoreductase</fullName>
    </submittedName>
</protein>
<evidence type="ECO:0000313" key="1">
    <source>
        <dbReference type="EMBL" id="GAA1746915.1"/>
    </source>
</evidence>
<dbReference type="PANTHER" id="PTHR43431">
    <property type="entry name" value="OXIDOREDUCTASE, SHORT CHAIN DEHYDROGENASE/REDUCTASE FAMILY (AFU_ORTHOLOGUE AFUA_5G14000)"/>
    <property type="match status" value="1"/>
</dbReference>
<dbReference type="InterPro" id="IPR036291">
    <property type="entry name" value="NAD(P)-bd_dom_sf"/>
</dbReference>
<evidence type="ECO:0000313" key="2">
    <source>
        <dbReference type="Proteomes" id="UP001501057"/>
    </source>
</evidence>
<organism evidence="1 2">
    <name type="scientific">Aeromicrobium alkaliterrae</name>
    <dbReference type="NCBI Taxonomy" id="302168"/>
    <lineage>
        <taxon>Bacteria</taxon>
        <taxon>Bacillati</taxon>
        <taxon>Actinomycetota</taxon>
        <taxon>Actinomycetes</taxon>
        <taxon>Propionibacteriales</taxon>
        <taxon>Nocardioidaceae</taxon>
        <taxon>Aeromicrobium</taxon>
    </lineage>
</organism>
<gene>
    <name evidence="1" type="ORF">GCM10009710_28790</name>
</gene>
<dbReference type="SUPFAM" id="SSF51735">
    <property type="entry name" value="NAD(P)-binding Rossmann-fold domains"/>
    <property type="match status" value="1"/>
</dbReference>
<keyword evidence="2" id="KW-1185">Reference proteome</keyword>
<accession>A0ABP4W489</accession>
<dbReference type="Proteomes" id="UP001501057">
    <property type="component" value="Unassembled WGS sequence"/>
</dbReference>
<dbReference type="Pfam" id="PF00106">
    <property type="entry name" value="adh_short"/>
    <property type="match status" value="1"/>
</dbReference>
<reference evidence="2" key="1">
    <citation type="journal article" date="2019" name="Int. J. Syst. Evol. Microbiol.">
        <title>The Global Catalogue of Microorganisms (GCM) 10K type strain sequencing project: providing services to taxonomists for standard genome sequencing and annotation.</title>
        <authorList>
            <consortium name="The Broad Institute Genomics Platform"/>
            <consortium name="The Broad Institute Genome Sequencing Center for Infectious Disease"/>
            <person name="Wu L."/>
            <person name="Ma J."/>
        </authorList>
    </citation>
    <scope>NUCLEOTIDE SEQUENCE [LARGE SCALE GENOMIC DNA]</scope>
    <source>
        <strain evidence="2">JCM 13518</strain>
    </source>
</reference>